<accession>A0A9N9S4F8</accession>
<gene>
    <name evidence="1" type="ORF">CHIRRI_LOCUS11326</name>
</gene>
<dbReference type="OrthoDB" id="6016677at2759"/>
<reference evidence="1" key="1">
    <citation type="submission" date="2022-01" db="EMBL/GenBank/DDBJ databases">
        <authorList>
            <person name="King R."/>
        </authorList>
    </citation>
    <scope>NUCLEOTIDE SEQUENCE</scope>
</reference>
<dbReference type="AlphaFoldDB" id="A0A9N9S4F8"/>
<sequence length="52" mass="5900">MQKKGTSIGKFFNNLYYDEFKWSVVKSISAFILGVRIAKEFVGTEVMPAIPL</sequence>
<name>A0A9N9S4F8_9DIPT</name>
<evidence type="ECO:0000313" key="2">
    <source>
        <dbReference type="Proteomes" id="UP001153620"/>
    </source>
</evidence>
<evidence type="ECO:0000313" key="1">
    <source>
        <dbReference type="EMBL" id="CAG9808487.1"/>
    </source>
</evidence>
<dbReference type="Proteomes" id="UP001153620">
    <property type="component" value="Chromosome 3"/>
</dbReference>
<organism evidence="1 2">
    <name type="scientific">Chironomus riparius</name>
    <dbReference type="NCBI Taxonomy" id="315576"/>
    <lineage>
        <taxon>Eukaryota</taxon>
        <taxon>Metazoa</taxon>
        <taxon>Ecdysozoa</taxon>
        <taxon>Arthropoda</taxon>
        <taxon>Hexapoda</taxon>
        <taxon>Insecta</taxon>
        <taxon>Pterygota</taxon>
        <taxon>Neoptera</taxon>
        <taxon>Endopterygota</taxon>
        <taxon>Diptera</taxon>
        <taxon>Nematocera</taxon>
        <taxon>Chironomoidea</taxon>
        <taxon>Chironomidae</taxon>
        <taxon>Chironominae</taxon>
        <taxon>Chironomus</taxon>
    </lineage>
</organism>
<dbReference type="EMBL" id="OU895879">
    <property type="protein sequence ID" value="CAG9808487.1"/>
    <property type="molecule type" value="Genomic_DNA"/>
</dbReference>
<keyword evidence="2" id="KW-1185">Reference proteome</keyword>
<reference evidence="1" key="2">
    <citation type="submission" date="2022-10" db="EMBL/GenBank/DDBJ databases">
        <authorList>
            <consortium name="ENA_rothamsted_submissions"/>
            <consortium name="culmorum"/>
            <person name="King R."/>
        </authorList>
    </citation>
    <scope>NUCLEOTIDE SEQUENCE</scope>
</reference>
<proteinExistence type="predicted"/>
<protein>
    <submittedName>
        <fullName evidence="1">Uncharacterized protein</fullName>
    </submittedName>
</protein>